<evidence type="ECO:0000313" key="1">
    <source>
        <dbReference type="EMBL" id="MBG6136022.1"/>
    </source>
</evidence>
<keyword evidence="2" id="KW-1185">Reference proteome</keyword>
<gene>
    <name evidence="1" type="ORF">IW245_002216</name>
</gene>
<dbReference type="AlphaFoldDB" id="A0A8J7KW22"/>
<protein>
    <submittedName>
        <fullName evidence="1">Uncharacterized protein</fullName>
    </submittedName>
</protein>
<organism evidence="1 2">
    <name type="scientific">Longispora fulva</name>
    <dbReference type="NCBI Taxonomy" id="619741"/>
    <lineage>
        <taxon>Bacteria</taxon>
        <taxon>Bacillati</taxon>
        <taxon>Actinomycetota</taxon>
        <taxon>Actinomycetes</taxon>
        <taxon>Micromonosporales</taxon>
        <taxon>Micromonosporaceae</taxon>
        <taxon>Longispora</taxon>
    </lineage>
</organism>
<proteinExistence type="predicted"/>
<dbReference type="Proteomes" id="UP000622552">
    <property type="component" value="Unassembled WGS sequence"/>
</dbReference>
<dbReference type="EMBL" id="JADOUF010000001">
    <property type="protein sequence ID" value="MBG6136022.1"/>
    <property type="molecule type" value="Genomic_DNA"/>
</dbReference>
<reference evidence="1" key="1">
    <citation type="submission" date="2020-11" db="EMBL/GenBank/DDBJ databases">
        <title>Sequencing the genomes of 1000 actinobacteria strains.</title>
        <authorList>
            <person name="Klenk H.-P."/>
        </authorList>
    </citation>
    <scope>NUCLEOTIDE SEQUENCE</scope>
    <source>
        <strain evidence="1">DSM 45356</strain>
    </source>
</reference>
<accession>A0A8J7KW22</accession>
<comment type="caution">
    <text evidence="1">The sequence shown here is derived from an EMBL/GenBank/DDBJ whole genome shotgun (WGS) entry which is preliminary data.</text>
</comment>
<name>A0A8J7KW22_9ACTN</name>
<sequence>MITSSRRVGEDVTDPLLARTATRLADRHHQHPDDAGRWAAGCTQAWPCPMSQWAVRAGAAARGPWHEAWTFRHDILAAGITVAG</sequence>
<dbReference type="RefSeq" id="WP_197003064.1">
    <property type="nucleotide sequence ID" value="NZ_BONS01000001.1"/>
</dbReference>
<evidence type="ECO:0000313" key="2">
    <source>
        <dbReference type="Proteomes" id="UP000622552"/>
    </source>
</evidence>